<evidence type="ECO:0008006" key="3">
    <source>
        <dbReference type="Google" id="ProtNLM"/>
    </source>
</evidence>
<dbReference type="EMBL" id="MUXF01000010">
    <property type="protein sequence ID" value="PUE66219.1"/>
    <property type="molecule type" value="Genomic_DNA"/>
</dbReference>
<name>A0ABX5JGW3_9BACT</name>
<protein>
    <recommendedName>
        <fullName evidence="3">DUF4868 domain-containing protein</fullName>
    </recommendedName>
</protein>
<evidence type="ECO:0000313" key="1">
    <source>
        <dbReference type="EMBL" id="PUE66219.1"/>
    </source>
</evidence>
<evidence type="ECO:0000313" key="2">
    <source>
        <dbReference type="Proteomes" id="UP000251311"/>
    </source>
</evidence>
<reference evidence="1 2" key="1">
    <citation type="submission" date="2017-02" db="EMBL/GenBank/DDBJ databases">
        <title>Arcobacter lacus sp. nov., a new species isolated from reclaimed water.</title>
        <authorList>
            <person name="Figueras M.J."/>
            <person name="Perez-Cataluna A."/>
            <person name="Salas-Masso N."/>
        </authorList>
    </citation>
    <scope>NUCLEOTIDE SEQUENCE [LARGE SCALE GENOMIC DNA]</scope>
    <source>
        <strain evidence="1 2">RW43-9</strain>
    </source>
</reference>
<dbReference type="RefSeq" id="WP_108527696.1">
    <property type="nucleotide sequence ID" value="NZ_MUXF01000010.1"/>
</dbReference>
<comment type="caution">
    <text evidence="1">The sequence shown here is derived from an EMBL/GenBank/DDBJ whole genome shotgun (WGS) entry which is preliminary data.</text>
</comment>
<organism evidence="1 2">
    <name type="scientific">Arcobacter lacus</name>
    <dbReference type="NCBI Taxonomy" id="1912876"/>
    <lineage>
        <taxon>Bacteria</taxon>
        <taxon>Pseudomonadati</taxon>
        <taxon>Campylobacterota</taxon>
        <taxon>Epsilonproteobacteria</taxon>
        <taxon>Campylobacterales</taxon>
        <taxon>Arcobacteraceae</taxon>
        <taxon>Arcobacter</taxon>
    </lineage>
</organism>
<accession>A0ABX5JGW3</accession>
<proteinExistence type="predicted"/>
<dbReference type="Proteomes" id="UP000251311">
    <property type="component" value="Unassembled WGS sequence"/>
</dbReference>
<sequence length="263" mass="31212">MEKLYFNIFQVIEETKTTGDRFVYPTYETFKEMEDNFNILIDGIYYEVIVEKTNDYVWFSFDFGKPNPRDNKLTDIVTGEKRENDRELTEAELIQQFFCLYCFKRNLLYISNSKKKNTLSIVFKEKINQKFSFKTIQKTKDEFISILEGVNEITFTETKHLFSFDSKKREALKDLTGIDSPNEFTISAKYTKSNQLVDFIKGLFVEKENNTLKDLIIRGNDEDNFEIIFNNDSFSRKIEIQINKDENGKYLNDEVKNNLLKEL</sequence>
<gene>
    <name evidence="1" type="ORF">B0175_05795</name>
</gene>
<keyword evidence="2" id="KW-1185">Reference proteome</keyword>